<organism evidence="2 3">
    <name type="scientific">Melioribacter roseus (strain DSM 23840 / JCM 17771 / VKM B-2668 / P3M-2)</name>
    <dbReference type="NCBI Taxonomy" id="1191523"/>
    <lineage>
        <taxon>Bacteria</taxon>
        <taxon>Pseudomonadati</taxon>
        <taxon>Ignavibacteriota</taxon>
        <taxon>Ignavibacteria</taxon>
        <taxon>Ignavibacteriales</taxon>
        <taxon>Melioribacteraceae</taxon>
        <taxon>Melioribacter</taxon>
    </lineage>
</organism>
<dbReference type="KEGG" id="mro:MROS_0706"/>
<evidence type="ECO:0000313" key="3">
    <source>
        <dbReference type="Proteomes" id="UP000009011"/>
    </source>
</evidence>
<dbReference type="SUPFAM" id="SSF55920">
    <property type="entry name" value="Creatinase/aminopeptidase"/>
    <property type="match status" value="1"/>
</dbReference>
<name>I6ZPK1_MELRP</name>
<dbReference type="AlphaFoldDB" id="I6ZPK1"/>
<sequence>MQKELILEKINQAAKILNEKNIDMWMTYVRETGNMRDPMLDMIVGANATWQSAFIITKNGDTHAIIGSLELENMKSVGTYKNIHPYLKTIKEKFPDVIESIKPNKIALNYSVNSSLADGLTHGLYLDLLEQFKETDYPKKFVSSEDIVAALRGRKSPSEIKLIKEAIAETLKIFDEVTKFLKPGITEKQVAAFVQNLVKERGFELAWDGEYCPSVFTGPDTAGAHSGPTDRAIEPGHIINMDFGIKINGYCSDLQRTWYVLKPGEDNPPEEVTRGFNVIVESITKAARELKPGKEGWEIDQIARNYIQINGYDEFPHGLGHQVGRAVHDGGALLGPKWERYGNLPTLKIEAGNVFTIEPRLTVDKYGIATVEEMVLVNSDGCEFLSERQKELLIIKS</sequence>
<dbReference type="STRING" id="1191523.MROS_0706"/>
<dbReference type="InterPro" id="IPR036005">
    <property type="entry name" value="Creatinase/aminopeptidase-like"/>
</dbReference>
<dbReference type="HOGENOM" id="CLU_017266_4_2_10"/>
<dbReference type="InterPro" id="IPR050659">
    <property type="entry name" value="Peptidase_M24B"/>
</dbReference>
<accession>I6ZPK1</accession>
<gene>
    <name evidence="2" type="ordered locus">MROS_0706</name>
</gene>
<dbReference type="GO" id="GO:0008235">
    <property type="term" value="F:metalloexopeptidase activity"/>
    <property type="evidence" value="ECO:0007669"/>
    <property type="project" value="UniProtKB-ARBA"/>
</dbReference>
<protein>
    <submittedName>
        <fullName evidence="2">Peptidase M24</fullName>
    </submittedName>
</protein>
<dbReference type="OrthoDB" id="9765815at2"/>
<dbReference type="PRINTS" id="PR00599">
    <property type="entry name" value="MAPEPTIDASE"/>
</dbReference>
<dbReference type="GO" id="GO:0004177">
    <property type="term" value="F:aminopeptidase activity"/>
    <property type="evidence" value="ECO:0007669"/>
    <property type="project" value="UniProtKB-ARBA"/>
</dbReference>
<feature type="domain" description="Peptidase M24" evidence="1">
    <location>
        <begin position="162"/>
        <end position="378"/>
    </location>
</feature>
<dbReference type="PANTHER" id="PTHR46112:SF8">
    <property type="entry name" value="CYTOPLASMIC PEPTIDASE PEPQ-RELATED"/>
    <property type="match status" value="1"/>
</dbReference>
<reference evidence="2 3" key="1">
    <citation type="journal article" date="2013" name="PLoS ONE">
        <title>Genomic analysis of Melioribacter roseus, facultatively anaerobic organotrophic bacterium representing a novel deep lineage within Bacteriodetes/Chlorobi group.</title>
        <authorList>
            <person name="Kadnikov V.V."/>
            <person name="Mardanov A.V."/>
            <person name="Podosokorskaya O.A."/>
            <person name="Gavrilov S.N."/>
            <person name="Kublanov I.V."/>
            <person name="Beletsky A.V."/>
            <person name="Bonch-Osmolovskaya E.A."/>
            <person name="Ravin N.V."/>
        </authorList>
    </citation>
    <scope>NUCLEOTIDE SEQUENCE [LARGE SCALE GENOMIC DNA]</scope>
    <source>
        <strain evidence="3">JCM 17771 / P3M-2</strain>
    </source>
</reference>
<dbReference type="PANTHER" id="PTHR46112">
    <property type="entry name" value="AMINOPEPTIDASE"/>
    <property type="match status" value="1"/>
</dbReference>
<dbReference type="eggNOG" id="COG0006">
    <property type="taxonomic scope" value="Bacteria"/>
</dbReference>
<dbReference type="InterPro" id="IPR000994">
    <property type="entry name" value="Pept_M24"/>
</dbReference>
<dbReference type="InterPro" id="IPR001714">
    <property type="entry name" value="Pept_M24_MAP"/>
</dbReference>
<dbReference type="Pfam" id="PF00557">
    <property type="entry name" value="Peptidase_M24"/>
    <property type="match status" value="1"/>
</dbReference>
<dbReference type="EMBL" id="CP003557">
    <property type="protein sequence ID" value="AFN73949.1"/>
    <property type="molecule type" value="Genomic_DNA"/>
</dbReference>
<proteinExistence type="predicted"/>
<dbReference type="Gene3D" id="3.90.230.10">
    <property type="entry name" value="Creatinase/methionine aminopeptidase superfamily"/>
    <property type="match status" value="1"/>
</dbReference>
<dbReference type="Proteomes" id="UP000009011">
    <property type="component" value="Chromosome"/>
</dbReference>
<keyword evidence="3" id="KW-1185">Reference proteome</keyword>
<evidence type="ECO:0000259" key="1">
    <source>
        <dbReference type="Pfam" id="PF00557"/>
    </source>
</evidence>
<evidence type="ECO:0000313" key="2">
    <source>
        <dbReference type="EMBL" id="AFN73949.1"/>
    </source>
</evidence>
<dbReference type="RefSeq" id="WP_014855385.1">
    <property type="nucleotide sequence ID" value="NC_018178.1"/>
</dbReference>